<evidence type="ECO:0000313" key="2">
    <source>
        <dbReference type="EMBL" id="GAA0723207.1"/>
    </source>
</evidence>
<proteinExistence type="predicted"/>
<reference evidence="2 3" key="1">
    <citation type="journal article" date="2019" name="Int. J. Syst. Evol. Microbiol.">
        <title>The Global Catalogue of Microorganisms (GCM) 10K type strain sequencing project: providing services to taxonomists for standard genome sequencing and annotation.</title>
        <authorList>
            <consortium name="The Broad Institute Genomics Platform"/>
            <consortium name="The Broad Institute Genome Sequencing Center for Infectious Disease"/>
            <person name="Wu L."/>
            <person name="Ma J."/>
        </authorList>
    </citation>
    <scope>NUCLEOTIDE SEQUENCE [LARGE SCALE GENOMIC DNA]</scope>
    <source>
        <strain evidence="2 3">JCM 15421</strain>
    </source>
</reference>
<gene>
    <name evidence="2" type="ORF">GCM10009105_35020</name>
</gene>
<keyword evidence="3" id="KW-1185">Reference proteome</keyword>
<feature type="region of interest" description="Disordered" evidence="1">
    <location>
        <begin position="1"/>
        <end position="33"/>
    </location>
</feature>
<organism evidence="2 3">
    <name type="scientific">Dokdonella soli</name>
    <dbReference type="NCBI Taxonomy" id="529810"/>
    <lineage>
        <taxon>Bacteria</taxon>
        <taxon>Pseudomonadati</taxon>
        <taxon>Pseudomonadota</taxon>
        <taxon>Gammaproteobacteria</taxon>
        <taxon>Lysobacterales</taxon>
        <taxon>Rhodanobacteraceae</taxon>
        <taxon>Dokdonella</taxon>
    </lineage>
</organism>
<sequence>MGDRERNQRASVGRHDDHAAATETMQGRQCNDQARRARALDLYRVRLQELCGSMREIAA</sequence>
<accession>A0ABN1IXN0</accession>
<dbReference type="Proteomes" id="UP001501523">
    <property type="component" value="Unassembled WGS sequence"/>
</dbReference>
<feature type="compositionally biased region" description="Polar residues" evidence="1">
    <location>
        <begin position="23"/>
        <end position="32"/>
    </location>
</feature>
<name>A0ABN1IXN0_9GAMM</name>
<evidence type="ECO:0000313" key="3">
    <source>
        <dbReference type="Proteomes" id="UP001501523"/>
    </source>
</evidence>
<protein>
    <submittedName>
        <fullName evidence="2">Uncharacterized protein</fullName>
    </submittedName>
</protein>
<feature type="compositionally biased region" description="Basic and acidic residues" evidence="1">
    <location>
        <begin position="1"/>
        <end position="20"/>
    </location>
</feature>
<evidence type="ECO:0000256" key="1">
    <source>
        <dbReference type="SAM" id="MobiDB-lite"/>
    </source>
</evidence>
<comment type="caution">
    <text evidence="2">The sequence shown here is derived from an EMBL/GenBank/DDBJ whole genome shotgun (WGS) entry which is preliminary data.</text>
</comment>
<dbReference type="EMBL" id="BAAAEU010000025">
    <property type="protein sequence ID" value="GAA0723207.1"/>
    <property type="molecule type" value="Genomic_DNA"/>
</dbReference>